<keyword evidence="2" id="KW-1185">Reference proteome</keyword>
<name>A0ABS6SEM1_9SPHN</name>
<evidence type="ECO:0000313" key="2">
    <source>
        <dbReference type="Proteomes" id="UP000722336"/>
    </source>
</evidence>
<accession>A0ABS6SEM1</accession>
<proteinExistence type="predicted"/>
<sequence>MTQQSIDIEVLTSAFSEVMPCERARSLAINALEGLKSLPGVLESSSLALTDLKLDTAAIAVVRQLGTEMRRSLARSFAGQSMREHAKAFHEYVLLLRTSLKCEEVRLLLFDACHSLTADISCHSHDVRSETPVFRDIVQQTRLARAQSYMLVHHEPADVSRVFINRLTTCCLSAGLVPFSTESEPFPRLQRSVSRI</sequence>
<gene>
    <name evidence="1" type="ORF">KCG44_06225</name>
</gene>
<protein>
    <submittedName>
        <fullName evidence="1">Uncharacterized protein</fullName>
    </submittedName>
</protein>
<organism evidence="1 2">
    <name type="scientific">Pacificimonas pallii</name>
    <dbReference type="NCBI Taxonomy" id="2827236"/>
    <lineage>
        <taxon>Bacteria</taxon>
        <taxon>Pseudomonadati</taxon>
        <taxon>Pseudomonadota</taxon>
        <taxon>Alphaproteobacteria</taxon>
        <taxon>Sphingomonadales</taxon>
        <taxon>Sphingosinicellaceae</taxon>
        <taxon>Pacificimonas</taxon>
    </lineage>
</organism>
<evidence type="ECO:0000313" key="1">
    <source>
        <dbReference type="EMBL" id="MBV7256381.1"/>
    </source>
</evidence>
<dbReference type="RefSeq" id="WP_218445007.1">
    <property type="nucleotide sequence ID" value="NZ_JAGSPA010000002.1"/>
</dbReference>
<dbReference type="Proteomes" id="UP000722336">
    <property type="component" value="Unassembled WGS sequence"/>
</dbReference>
<comment type="caution">
    <text evidence="1">The sequence shown here is derived from an EMBL/GenBank/DDBJ whole genome shotgun (WGS) entry which is preliminary data.</text>
</comment>
<dbReference type="EMBL" id="JAGSPA010000002">
    <property type="protein sequence ID" value="MBV7256381.1"/>
    <property type="molecule type" value="Genomic_DNA"/>
</dbReference>
<reference evidence="1 2" key="1">
    <citation type="submission" date="2021-04" db="EMBL/GenBank/DDBJ databases">
        <authorList>
            <person name="Pira H."/>
            <person name="Risdian C."/>
            <person name="Wink J."/>
        </authorList>
    </citation>
    <scope>NUCLEOTIDE SEQUENCE [LARGE SCALE GENOMIC DNA]</scope>
    <source>
        <strain evidence="1 2">WHA3</strain>
    </source>
</reference>